<evidence type="ECO:0000256" key="1">
    <source>
        <dbReference type="ARBA" id="ARBA00001954"/>
    </source>
</evidence>
<name>A0A101A7F5_9MYCO</name>
<evidence type="ECO:0000313" key="6">
    <source>
        <dbReference type="Proteomes" id="UP000053707"/>
    </source>
</evidence>
<dbReference type="PANTHER" id="PTHR13096">
    <property type="entry name" value="MINA53 MYC INDUCED NUCLEAR ANTIGEN"/>
    <property type="match status" value="1"/>
</dbReference>
<sequence length="414" mass="44454">MLRRCAAVDAGRFADEYWGRQPLLTRADALPRDFSDLLSPETVDELIAERGVRAPFIRLAKEGDVLPKDCYLGPAGFGAEIADQIDSAKLLSQFASGATIVLQGLHRLWPPLIDFVRQTVDEFGHPVQANAYITPPVNRGFDPHYDVHDVFVLQVSGQKRWIVHEPVYEHPLPSQPWTGHRAAIDKRVARDAPVIDTVLEEGDALYLPRGWVHSAQALQMTSIHLTIGISPVTAADVARAVVDQLAADAAFRGSLPMGAADADETMATVSKVMAEMVGSLRDDAATLSAGAAAHLARRHADRTRPVAVRPLAALAASERAAQTAVRWRHGLSATVGQSGDRIVLRLPDRTITFPQICGAAVRALHEGTVVDAASTPGLDAADAAVLIRRLLREGVLVPMSSAVPVQRNSPADAG</sequence>
<dbReference type="Gene3D" id="2.60.120.650">
    <property type="entry name" value="Cupin"/>
    <property type="match status" value="1"/>
</dbReference>
<evidence type="ECO:0000259" key="4">
    <source>
        <dbReference type="PROSITE" id="PS51184"/>
    </source>
</evidence>
<evidence type="ECO:0000256" key="2">
    <source>
        <dbReference type="ARBA" id="ARBA00022723"/>
    </source>
</evidence>
<dbReference type="SMART" id="SM00558">
    <property type="entry name" value="JmjC"/>
    <property type="match status" value="1"/>
</dbReference>
<protein>
    <submittedName>
        <fullName evidence="5">Cupin</fullName>
    </submittedName>
</protein>
<reference evidence="5 6" key="1">
    <citation type="submission" date="2016-01" db="EMBL/GenBank/DDBJ databases">
        <authorList>
            <consortium name="TB Trials Study Group"/>
            <person name="Sutton G."/>
            <person name="Brinkac L."/>
            <person name="Sanka R."/>
            <person name="Adams M."/>
            <person name="Lau E.L."/>
            <person name="Macaden R."/>
            <person name="Grewal H.M.S."/>
        </authorList>
    </citation>
    <scope>NUCLEOTIDE SEQUENCE [LARGE SCALE GENOMIC DNA]</scope>
    <source>
        <strain evidence="5 6">IS-1744</strain>
    </source>
</reference>
<dbReference type="PROSITE" id="PS51184">
    <property type="entry name" value="JMJC"/>
    <property type="match status" value="1"/>
</dbReference>
<accession>A0A101A7F5</accession>
<gene>
    <name evidence="5" type="ORF">AU192_07815</name>
</gene>
<dbReference type="Proteomes" id="UP000053707">
    <property type="component" value="Unassembled WGS sequence"/>
</dbReference>
<dbReference type="GO" id="GO:0032453">
    <property type="term" value="F:histone H3K4 demethylase activity"/>
    <property type="evidence" value="ECO:0007669"/>
    <property type="project" value="TreeGrafter"/>
</dbReference>
<evidence type="ECO:0000256" key="3">
    <source>
        <dbReference type="ARBA" id="ARBA00023004"/>
    </source>
</evidence>
<keyword evidence="2" id="KW-0479">Metal-binding</keyword>
<dbReference type="SUPFAM" id="SSF51197">
    <property type="entry name" value="Clavaminate synthase-like"/>
    <property type="match status" value="1"/>
</dbReference>
<organism evidence="5 6">
    <name type="scientific">Mycobacterium lehmannii</name>
    <dbReference type="NCBI Taxonomy" id="2048550"/>
    <lineage>
        <taxon>Bacteria</taxon>
        <taxon>Bacillati</taxon>
        <taxon>Actinomycetota</taxon>
        <taxon>Actinomycetes</taxon>
        <taxon>Mycobacteriales</taxon>
        <taxon>Mycobacteriaceae</taxon>
        <taxon>Mycobacterium</taxon>
    </lineage>
</organism>
<dbReference type="Pfam" id="PF08007">
    <property type="entry name" value="JmjC_2"/>
    <property type="match status" value="1"/>
</dbReference>
<keyword evidence="3" id="KW-0408">Iron</keyword>
<dbReference type="InterPro" id="IPR003347">
    <property type="entry name" value="JmjC_dom"/>
</dbReference>
<comment type="cofactor">
    <cofactor evidence="1">
        <name>Fe(2+)</name>
        <dbReference type="ChEBI" id="CHEBI:29033"/>
    </cofactor>
</comment>
<dbReference type="AlphaFoldDB" id="A0A101A7F5"/>
<dbReference type="GO" id="GO:0051864">
    <property type="term" value="F:histone H3K36 demethylase activity"/>
    <property type="evidence" value="ECO:0007669"/>
    <property type="project" value="TreeGrafter"/>
</dbReference>
<proteinExistence type="predicted"/>
<comment type="caution">
    <text evidence="5">The sequence shown here is derived from an EMBL/GenBank/DDBJ whole genome shotgun (WGS) entry which is preliminary data.</text>
</comment>
<dbReference type="InterPro" id="IPR039994">
    <property type="entry name" value="NO66-like"/>
</dbReference>
<dbReference type="EMBL" id="LQIR01000017">
    <property type="protein sequence ID" value="KUI16089.1"/>
    <property type="molecule type" value="Genomic_DNA"/>
</dbReference>
<dbReference type="PANTHER" id="PTHR13096:SF9">
    <property type="entry name" value="BIFUNCTIONAL LYSINE-SPECIFIC DEMETHYLASE AND HISTIDYL-HYDROXYLASE"/>
    <property type="match status" value="1"/>
</dbReference>
<evidence type="ECO:0000313" key="5">
    <source>
        <dbReference type="EMBL" id="KUI16089.1"/>
    </source>
</evidence>
<dbReference type="RefSeq" id="WP_064396231.1">
    <property type="nucleotide sequence ID" value="NZ_LQIR01000017.1"/>
</dbReference>
<keyword evidence="6" id="KW-1185">Reference proteome</keyword>
<feature type="domain" description="JmjC" evidence="4">
    <location>
        <begin position="98"/>
        <end position="246"/>
    </location>
</feature>
<dbReference type="GO" id="GO:0046872">
    <property type="term" value="F:metal ion binding"/>
    <property type="evidence" value="ECO:0007669"/>
    <property type="project" value="UniProtKB-KW"/>
</dbReference>